<name>A0A2Y9B486_9RHOB</name>
<dbReference type="InterPro" id="IPR029052">
    <property type="entry name" value="Metallo-depent_PP-like"/>
</dbReference>
<dbReference type="OrthoDB" id="5380150at2"/>
<protein>
    <recommendedName>
        <fullName evidence="5">Calcineurin-like phosphoesterase family protein</fullName>
    </recommendedName>
</protein>
<dbReference type="RefSeq" id="WP_109566251.1">
    <property type="nucleotide sequence ID" value="NZ_QGDJ01000017.1"/>
</dbReference>
<reference evidence="1 3" key="2">
    <citation type="submission" date="2018-03" db="EMBL/GenBank/DDBJ databases">
        <title>Genomic Encyclopedia of Archaeal and Bacterial Type Strains, Phase II (KMG-II): from individual species to whole genera.</title>
        <authorList>
            <person name="Goeker M."/>
        </authorList>
    </citation>
    <scope>NUCLEOTIDE SEQUENCE [LARGE SCALE GENOMIC DNA]</scope>
    <source>
        <strain evidence="1 3">DSM 25227</strain>
    </source>
</reference>
<evidence type="ECO:0000313" key="2">
    <source>
        <dbReference type="EMBL" id="SSA51221.1"/>
    </source>
</evidence>
<dbReference type="Proteomes" id="UP000245839">
    <property type="component" value="Unassembled WGS sequence"/>
</dbReference>
<organism evidence="2 4">
    <name type="scientific">Jannaschia seohaensis</name>
    <dbReference type="NCBI Taxonomy" id="475081"/>
    <lineage>
        <taxon>Bacteria</taxon>
        <taxon>Pseudomonadati</taxon>
        <taxon>Pseudomonadota</taxon>
        <taxon>Alphaproteobacteria</taxon>
        <taxon>Rhodobacterales</taxon>
        <taxon>Roseobacteraceae</taxon>
        <taxon>Jannaschia</taxon>
    </lineage>
</organism>
<dbReference type="EMBL" id="UETC01000017">
    <property type="protein sequence ID" value="SSA51221.1"/>
    <property type="molecule type" value="Genomic_DNA"/>
</dbReference>
<dbReference type="SUPFAM" id="SSF56300">
    <property type="entry name" value="Metallo-dependent phosphatases"/>
    <property type="match status" value="1"/>
</dbReference>
<evidence type="ECO:0000313" key="1">
    <source>
        <dbReference type="EMBL" id="PWJ12118.1"/>
    </source>
</evidence>
<dbReference type="AlphaFoldDB" id="A0A2Y9B486"/>
<keyword evidence="3" id="KW-1185">Reference proteome</keyword>
<evidence type="ECO:0000313" key="3">
    <source>
        <dbReference type="Proteomes" id="UP000245839"/>
    </source>
</evidence>
<evidence type="ECO:0008006" key="5">
    <source>
        <dbReference type="Google" id="ProtNLM"/>
    </source>
</evidence>
<gene>
    <name evidence="1" type="ORF">BCF38_11752</name>
    <name evidence="2" type="ORF">SAMN05421539_11752</name>
</gene>
<sequence length="110" mass="12128">MRIIGDIHGRRDLYARALAGAKESVQIGDFGMGFIPEEDLATWPGGPGHKFFRGNHDDPALCRAHPAHLESGPYGNLFVVGGGWSIDREYRTPGVTWWPDEELPPRSCGI</sequence>
<proteinExistence type="predicted"/>
<reference evidence="2 4" key="1">
    <citation type="submission" date="2016-10" db="EMBL/GenBank/DDBJ databases">
        <authorList>
            <person name="Cai Z."/>
        </authorList>
    </citation>
    <scope>NUCLEOTIDE SEQUENCE [LARGE SCALE GENOMIC DNA]</scope>
    <source>
        <strain evidence="2 4">DSM 25227</strain>
    </source>
</reference>
<dbReference type="Proteomes" id="UP000251571">
    <property type="component" value="Unassembled WGS sequence"/>
</dbReference>
<dbReference type="EMBL" id="QGDJ01000017">
    <property type="protein sequence ID" value="PWJ12118.1"/>
    <property type="molecule type" value="Genomic_DNA"/>
</dbReference>
<accession>A0A2Y9B486</accession>
<evidence type="ECO:0000313" key="4">
    <source>
        <dbReference type="Proteomes" id="UP000251571"/>
    </source>
</evidence>